<dbReference type="InterPro" id="IPR050445">
    <property type="entry name" value="Bact_polysacc_biosynth/exp"/>
</dbReference>
<keyword evidence="3" id="KW-0472">Membrane</keyword>
<name>F2IWN7_POLGS</name>
<feature type="compositionally biased region" description="Low complexity" evidence="2">
    <location>
        <begin position="517"/>
        <end position="532"/>
    </location>
</feature>
<feature type="domain" description="Tyrosine-protein kinase G-rich" evidence="4">
    <location>
        <begin position="377"/>
        <end position="459"/>
    </location>
</feature>
<keyword evidence="3" id="KW-0812">Transmembrane</keyword>
<proteinExistence type="predicted"/>
<feature type="transmembrane region" description="Helical" evidence="3">
    <location>
        <begin position="30"/>
        <end position="49"/>
    </location>
</feature>
<feature type="coiled-coil region" evidence="1">
    <location>
        <begin position="322"/>
        <end position="402"/>
    </location>
</feature>
<dbReference type="PANTHER" id="PTHR32309">
    <property type="entry name" value="TYROSINE-PROTEIN KINASE"/>
    <property type="match status" value="1"/>
</dbReference>
<feature type="region of interest" description="Disordered" evidence="2">
    <location>
        <begin position="717"/>
        <end position="736"/>
    </location>
</feature>
<keyword evidence="3" id="KW-1133">Transmembrane helix</keyword>
<evidence type="ECO:0000256" key="2">
    <source>
        <dbReference type="SAM" id="MobiDB-lite"/>
    </source>
</evidence>
<feature type="compositionally biased region" description="Basic residues" evidence="2">
    <location>
        <begin position="723"/>
        <end position="736"/>
    </location>
</feature>
<feature type="region of interest" description="Disordered" evidence="2">
    <location>
        <begin position="497"/>
        <end position="553"/>
    </location>
</feature>
<dbReference type="InterPro" id="IPR032807">
    <property type="entry name" value="GNVR"/>
</dbReference>
<evidence type="ECO:0000259" key="4">
    <source>
        <dbReference type="Pfam" id="PF13807"/>
    </source>
</evidence>
<dbReference type="AlphaFoldDB" id="F2IWN7"/>
<dbReference type="eggNOG" id="COG3206">
    <property type="taxonomic scope" value="Bacteria"/>
</dbReference>
<dbReference type="OrthoDB" id="7786248at2"/>
<dbReference type="Gene3D" id="3.40.50.300">
    <property type="entry name" value="P-loop containing nucleotide triphosphate hydrolases"/>
    <property type="match status" value="1"/>
</dbReference>
<organism evidence="5 6">
    <name type="scientific">Polymorphum gilvum (strain LMG 25793 / CGMCC 1.9160 / SL003B-26A1)</name>
    <dbReference type="NCBI Taxonomy" id="991905"/>
    <lineage>
        <taxon>Bacteria</taxon>
        <taxon>Pseudomonadati</taxon>
        <taxon>Pseudomonadota</taxon>
        <taxon>Alphaproteobacteria</taxon>
        <taxon>Rhodobacterales</taxon>
        <taxon>Paracoccaceae</taxon>
        <taxon>Polymorphum</taxon>
    </lineage>
</organism>
<keyword evidence="1" id="KW-0175">Coiled coil</keyword>
<dbReference type="InterPro" id="IPR027417">
    <property type="entry name" value="P-loop_NTPase"/>
</dbReference>
<dbReference type="PATRIC" id="fig|991905.3.peg.1985"/>
<dbReference type="HOGENOM" id="CLU_009912_3_0_5"/>
<evidence type="ECO:0000256" key="1">
    <source>
        <dbReference type="SAM" id="Coils"/>
    </source>
</evidence>
<gene>
    <name evidence="5" type="ordered locus">SL003B_1936</name>
</gene>
<dbReference type="eggNOG" id="COG0489">
    <property type="taxonomic scope" value="Bacteria"/>
</dbReference>
<dbReference type="STRING" id="991905.SL003B_1936"/>
<dbReference type="Proteomes" id="UP000008130">
    <property type="component" value="Chromosome"/>
</dbReference>
<evidence type="ECO:0000256" key="3">
    <source>
        <dbReference type="SAM" id="Phobius"/>
    </source>
</evidence>
<reference evidence="5 6" key="1">
    <citation type="journal article" date="2011" name="J. Bacteriol.">
        <title>Complete genome sequence of Polymorphum gilvum SL003B-26A1T, a crude oil-degrading bacterium from oil-polluted saline soil.</title>
        <authorList>
            <person name="Li S.G."/>
            <person name="Tang Y.Q."/>
            <person name="Nie Y."/>
            <person name="Cai M."/>
            <person name="Wu X.L."/>
        </authorList>
    </citation>
    <scope>NUCLEOTIDE SEQUENCE [LARGE SCALE GENOMIC DNA]</scope>
    <source>
        <strain evidence="6">LMG 25793 / CGMCC 1.9160 / SL003B-26A1</strain>
    </source>
</reference>
<evidence type="ECO:0000313" key="5">
    <source>
        <dbReference type="EMBL" id="ADZ70362.1"/>
    </source>
</evidence>
<protein>
    <submittedName>
        <fullName evidence="5">Probable succinoglycan transport protein</fullName>
    </submittedName>
</protein>
<feature type="coiled-coil region" evidence="1">
    <location>
        <begin position="204"/>
        <end position="231"/>
    </location>
</feature>
<dbReference type="PANTHER" id="PTHR32309:SF13">
    <property type="entry name" value="FERRIC ENTEROBACTIN TRANSPORT PROTEIN FEPE"/>
    <property type="match status" value="1"/>
</dbReference>
<dbReference type="GO" id="GO:0004713">
    <property type="term" value="F:protein tyrosine kinase activity"/>
    <property type="evidence" value="ECO:0007669"/>
    <property type="project" value="TreeGrafter"/>
</dbReference>
<accession>F2IWN7</accession>
<dbReference type="KEGG" id="pgv:SL003B_1936"/>
<evidence type="ECO:0000313" key="6">
    <source>
        <dbReference type="Proteomes" id="UP000008130"/>
    </source>
</evidence>
<keyword evidence="6" id="KW-1185">Reference proteome</keyword>
<dbReference type="SUPFAM" id="SSF52540">
    <property type="entry name" value="P-loop containing nucleoside triphosphate hydrolases"/>
    <property type="match status" value="1"/>
</dbReference>
<sequence>MGSMRDVYQPQDLALDLSGLLRAIRGSLRWLLPLVLVVAATVFLLLQFVPEKYKGEAKVLIESTDAIYPGASRGVEDERALLDTEGVASQVQLLTSADLARRVAQRLDLVSIPEFDAARTRSILTDALVLLGLRSDPARVSPEERVLKHYYKHLDVYRLDGSRVIAVEYSAEDPQLAAAVANTILDEYLAMQSKAKRETTEFTAASLEPQIERLRKEVQDARKAVEDFRAHADLMMGSDNRTLNQQQLAEISTQQSSAQASEAEATAKARLIRGLLNSGGSFETASDVLNSPLIQRLRERQVAIQSRIAELSTTMLSNHPQIRALNSQLADYDTQIRSEARKILIGLENDAKVARQQAEALRDRLSELKVAAARTNTDQVRLRELEREAEAKATQLDTLLASYREADTRRSAQTLPADARVISRASVPIEPYAPKVALFTIIAALATFVLGCAFVVMREFLSGNALQPIDYGHGEAIAVAPAPVAEAAVAAQPVAADACGPSDMPPADPRTERVRAAAHPAAAASPRRSAPSGLGRREEAYGPAAEDGQKSEQARRIVVLSVDDAQISHDLAFDLVRAAADRGDMALLMEVFPENEDPGAAAGFSDLVAGKASFSSVIYRDAGSRAHIIEAGRFALADAMVADGRFSRVLDAIDATYGTVVVDLGTIDGSLASARILEYADRVIVVSQDETETPGLRSAARLLSRNTGAEVIVRTHSGERGPVRRSTRRSARGVAA</sequence>
<dbReference type="GO" id="GO:0005886">
    <property type="term" value="C:plasma membrane"/>
    <property type="evidence" value="ECO:0007669"/>
    <property type="project" value="TreeGrafter"/>
</dbReference>
<dbReference type="Pfam" id="PF13807">
    <property type="entry name" value="GNVR"/>
    <property type="match status" value="1"/>
</dbReference>
<dbReference type="EMBL" id="CP002568">
    <property type="protein sequence ID" value="ADZ70362.1"/>
    <property type="molecule type" value="Genomic_DNA"/>
</dbReference>